<proteinExistence type="predicted"/>
<reference evidence="2" key="1">
    <citation type="submission" date="2021-05" db="EMBL/GenBank/DDBJ databases">
        <authorList>
            <person name="Alioto T."/>
            <person name="Alioto T."/>
            <person name="Gomez Garrido J."/>
        </authorList>
    </citation>
    <scope>NUCLEOTIDE SEQUENCE</scope>
</reference>
<dbReference type="EMBL" id="HBUF01363418">
    <property type="protein sequence ID" value="CAG6722204.1"/>
    <property type="molecule type" value="Transcribed_RNA"/>
</dbReference>
<dbReference type="AlphaFoldDB" id="A0A8D8VEW8"/>
<organism evidence="2">
    <name type="scientific">Cacopsylla melanoneura</name>
    <dbReference type="NCBI Taxonomy" id="428564"/>
    <lineage>
        <taxon>Eukaryota</taxon>
        <taxon>Metazoa</taxon>
        <taxon>Ecdysozoa</taxon>
        <taxon>Arthropoda</taxon>
        <taxon>Hexapoda</taxon>
        <taxon>Insecta</taxon>
        <taxon>Pterygota</taxon>
        <taxon>Neoptera</taxon>
        <taxon>Paraneoptera</taxon>
        <taxon>Hemiptera</taxon>
        <taxon>Sternorrhyncha</taxon>
        <taxon>Psylloidea</taxon>
        <taxon>Psyllidae</taxon>
        <taxon>Psyllinae</taxon>
        <taxon>Cacopsylla</taxon>
    </lineage>
</organism>
<evidence type="ECO:0000313" key="2">
    <source>
        <dbReference type="EMBL" id="CAG6722204.1"/>
    </source>
</evidence>
<protein>
    <submittedName>
        <fullName evidence="2">Uncharacterized protein</fullName>
    </submittedName>
</protein>
<sequence>MGVRPILVPSNSCHGSTDSRSMETLPISGGKHPTVPEPRRVQADDTECGIRICYLRESDVRCSCYSLGIQTVTSGLENNVFVTIKTLGRNETQSKSLASQFIQCDHKVQQQPFTLFRMEILQ</sequence>
<feature type="region of interest" description="Disordered" evidence="1">
    <location>
        <begin position="11"/>
        <end position="40"/>
    </location>
</feature>
<evidence type="ECO:0000256" key="1">
    <source>
        <dbReference type="SAM" id="MobiDB-lite"/>
    </source>
</evidence>
<name>A0A8D8VEW8_9HEMI</name>
<accession>A0A8D8VEW8</accession>